<name>A0ABR6HZU8_9SPHN</name>
<reference evidence="1 2" key="1">
    <citation type="submission" date="2020-08" db="EMBL/GenBank/DDBJ databases">
        <title>Genomic Encyclopedia of Type Strains, Phase IV (KMG-IV): sequencing the most valuable type-strain genomes for metagenomic binning, comparative biology and taxonomic classification.</title>
        <authorList>
            <person name="Goeker M."/>
        </authorList>
    </citation>
    <scope>NUCLEOTIDE SEQUENCE [LARGE SCALE GENOMIC DNA]</scope>
    <source>
        <strain evidence="1 2">DSM 8510</strain>
    </source>
</reference>
<dbReference type="SUPFAM" id="SSF52540">
    <property type="entry name" value="P-loop containing nucleoside triphosphate hydrolases"/>
    <property type="match status" value="1"/>
</dbReference>
<dbReference type="InterPro" id="IPR027417">
    <property type="entry name" value="P-loop_NTPase"/>
</dbReference>
<protein>
    <submittedName>
        <fullName evidence="1">Protein ImuA</fullName>
    </submittedName>
</protein>
<proteinExistence type="predicted"/>
<dbReference type="EMBL" id="JACICE010000002">
    <property type="protein sequence ID" value="MBB3776181.1"/>
    <property type="molecule type" value="Genomic_DNA"/>
</dbReference>
<dbReference type="RefSeq" id="WP_237440760.1">
    <property type="nucleotide sequence ID" value="NZ_BAAADZ010000010.1"/>
</dbReference>
<gene>
    <name evidence="1" type="ORF">FHS52_002150</name>
</gene>
<accession>A0ABR6HZU8</accession>
<evidence type="ECO:0000313" key="1">
    <source>
        <dbReference type="EMBL" id="MBB3776181.1"/>
    </source>
</evidence>
<evidence type="ECO:0000313" key="2">
    <source>
        <dbReference type="Proteomes" id="UP000548685"/>
    </source>
</evidence>
<comment type="caution">
    <text evidence="1">The sequence shown here is derived from an EMBL/GenBank/DDBJ whole genome shotgun (WGS) entry which is preliminary data.</text>
</comment>
<keyword evidence="2" id="KW-1185">Reference proteome</keyword>
<sequence>MSRSLMPFTPSKPSPARVLSRAAALSTPEARWRPGLADHPFHSEIFASASEASGVGLALALARDALTSNAADEAIEDTRQVLWVQDRAAIRLGGRPCLAGLSPDLRRHLIHVAAATPEDALFALEEGLKCRDLACVIGEIAGNPRALSFTASRRLSLTAERHGVRLWLVRLDAERDLSSARMRWQVRAAPSPLPRWNPAAPGTASWHAELFRARAHAPGEWMLCDDTGTLRLRSDPDTDVAAAPDPVHLARPTVGRSLAARARA</sequence>
<dbReference type="Proteomes" id="UP000548685">
    <property type="component" value="Unassembled WGS sequence"/>
</dbReference>
<organism evidence="1 2">
    <name type="scientific">Erythrobacter ramosus</name>
    <dbReference type="NCBI Taxonomy" id="35811"/>
    <lineage>
        <taxon>Bacteria</taxon>
        <taxon>Pseudomonadati</taxon>
        <taxon>Pseudomonadota</taxon>
        <taxon>Alphaproteobacteria</taxon>
        <taxon>Sphingomonadales</taxon>
        <taxon>Erythrobacteraceae</taxon>
        <taxon>Erythrobacter/Porphyrobacter group</taxon>
        <taxon>Erythrobacter</taxon>
    </lineage>
</organism>
<dbReference type="Gene3D" id="3.40.50.300">
    <property type="entry name" value="P-loop containing nucleotide triphosphate hydrolases"/>
    <property type="match status" value="1"/>
</dbReference>